<evidence type="ECO:0000256" key="2">
    <source>
        <dbReference type="SAM" id="Phobius"/>
    </source>
</evidence>
<dbReference type="InterPro" id="IPR027383">
    <property type="entry name" value="Znf_put"/>
</dbReference>
<evidence type="ECO:0000256" key="1">
    <source>
        <dbReference type="SAM" id="MobiDB-lite"/>
    </source>
</evidence>
<dbReference type="Pfam" id="PF13490">
    <property type="entry name" value="zf-HC2"/>
    <property type="match status" value="1"/>
</dbReference>
<keyword evidence="5" id="KW-1185">Reference proteome</keyword>
<dbReference type="EMBL" id="CP139965">
    <property type="protein sequence ID" value="WQD80242.1"/>
    <property type="molecule type" value="Genomic_DNA"/>
</dbReference>
<feature type="domain" description="Putative zinc-finger" evidence="3">
    <location>
        <begin position="3"/>
        <end position="37"/>
    </location>
</feature>
<keyword evidence="2" id="KW-0812">Transmembrane</keyword>
<reference evidence="4 5" key="1">
    <citation type="submission" date="2023-12" db="EMBL/GenBank/DDBJ databases">
        <title>Genome sequencing and assembly of bacterial species from a model synthetic community.</title>
        <authorList>
            <person name="Hogle S.L."/>
        </authorList>
    </citation>
    <scope>NUCLEOTIDE SEQUENCE [LARGE SCALE GENOMIC DNA]</scope>
    <source>
        <strain evidence="4 5">HAMBI 2494</strain>
    </source>
</reference>
<evidence type="ECO:0000313" key="4">
    <source>
        <dbReference type="EMBL" id="WQD80242.1"/>
    </source>
</evidence>
<gene>
    <name evidence="4" type="ORF">U0042_11490</name>
</gene>
<keyword evidence="2" id="KW-0472">Membrane</keyword>
<evidence type="ECO:0000313" key="5">
    <source>
        <dbReference type="Proteomes" id="UP001325479"/>
    </source>
</evidence>
<feature type="transmembrane region" description="Helical" evidence="2">
    <location>
        <begin position="202"/>
        <end position="221"/>
    </location>
</feature>
<dbReference type="RefSeq" id="WP_114810741.1">
    <property type="nucleotide sequence ID" value="NZ_CP139965.1"/>
</dbReference>
<feature type="region of interest" description="Disordered" evidence="1">
    <location>
        <begin position="81"/>
        <end position="134"/>
    </location>
</feature>
<protein>
    <submittedName>
        <fullName evidence="4">Zf-HC2 domain-containing protein</fullName>
    </submittedName>
</protein>
<feature type="compositionally biased region" description="Basic and acidic residues" evidence="1">
    <location>
        <begin position="96"/>
        <end position="113"/>
    </location>
</feature>
<evidence type="ECO:0000259" key="3">
    <source>
        <dbReference type="Pfam" id="PF13490"/>
    </source>
</evidence>
<keyword evidence="2" id="KW-1133">Transmembrane helix</keyword>
<accession>A0ABZ0WS93</accession>
<organism evidence="4 5">
    <name type="scientific">Paraburkholderia kururiensis</name>
    <dbReference type="NCBI Taxonomy" id="984307"/>
    <lineage>
        <taxon>Bacteria</taxon>
        <taxon>Pseudomonadati</taxon>
        <taxon>Pseudomonadota</taxon>
        <taxon>Betaproteobacteria</taxon>
        <taxon>Burkholderiales</taxon>
        <taxon>Burkholderiaceae</taxon>
        <taxon>Paraburkholderia</taxon>
    </lineage>
</organism>
<name>A0ABZ0WS93_9BURK</name>
<sequence length="371" mass="38411">MECKEARLLLDADFDRELPALEALRVQQHVDGCAACREARAALAVLAGTVRHSGRYYRAPEALRARIVATLPAEVPVLTHSPVSGAAAGGDAQQEPDERRDRRLAPDVRKADDTGGGGEADYMGPGAASAGNGTGHGNGAGAAVAGGVSNGARARPRGPLSWLADAFRPSGASGARAGHGGWGGRAGWSSGGGAVAMFRGGLFAGVGLLLVAAVATAVLLVRRPAGSGPFVDELVASHVRAELSGRDIDVVSTDQHTVKPWFNGRLDYAPPVEDLAASGFALTGGRLDYVAHRRVAVLIYRYRKHVIDVYVLPTADAAKRGERAPLATQSDGYAVRRWQAAGMTWWAVSDAESSVLDGFQAALAARLGGGA</sequence>
<dbReference type="Proteomes" id="UP001325479">
    <property type="component" value="Chromosome"/>
</dbReference>
<proteinExistence type="predicted"/>